<dbReference type="EMBL" id="JBIAMT010000003">
    <property type="protein sequence ID" value="MFF0498459.1"/>
    <property type="molecule type" value="Genomic_DNA"/>
</dbReference>
<organism evidence="1 2">
    <name type="scientific">Nocardia aobensis</name>
    <dbReference type="NCBI Taxonomy" id="257277"/>
    <lineage>
        <taxon>Bacteria</taxon>
        <taxon>Bacillati</taxon>
        <taxon>Actinomycetota</taxon>
        <taxon>Actinomycetes</taxon>
        <taxon>Mycobacteriales</taxon>
        <taxon>Nocardiaceae</taxon>
        <taxon>Nocardia</taxon>
    </lineage>
</organism>
<gene>
    <name evidence="1" type="ORF">ACFYU5_18785</name>
</gene>
<reference evidence="1 2" key="1">
    <citation type="submission" date="2024-10" db="EMBL/GenBank/DDBJ databases">
        <title>The Natural Products Discovery Center: Release of the First 8490 Sequenced Strains for Exploring Actinobacteria Biosynthetic Diversity.</title>
        <authorList>
            <person name="Kalkreuter E."/>
            <person name="Kautsar S.A."/>
            <person name="Yang D."/>
            <person name="Bader C.D."/>
            <person name="Teijaro C.N."/>
            <person name="Fluegel L."/>
            <person name="Davis C.M."/>
            <person name="Simpson J.R."/>
            <person name="Lauterbach L."/>
            <person name="Steele A.D."/>
            <person name="Gui C."/>
            <person name="Meng S."/>
            <person name="Li G."/>
            <person name="Viehrig K."/>
            <person name="Ye F."/>
            <person name="Su P."/>
            <person name="Kiefer A.F."/>
            <person name="Nichols A."/>
            <person name="Cepeda A.J."/>
            <person name="Yan W."/>
            <person name="Fan B."/>
            <person name="Jiang Y."/>
            <person name="Adhikari A."/>
            <person name="Zheng C.-J."/>
            <person name="Schuster L."/>
            <person name="Cowan T.M."/>
            <person name="Smanski M.J."/>
            <person name="Chevrette M.G."/>
            <person name="De Carvalho L.P.S."/>
            <person name="Shen B."/>
        </authorList>
    </citation>
    <scope>NUCLEOTIDE SEQUENCE [LARGE SCALE GENOMIC DNA]</scope>
    <source>
        <strain evidence="1 2">NPDC004119</strain>
    </source>
</reference>
<keyword evidence="2" id="KW-1185">Reference proteome</keyword>
<accession>A0ABW6P5M3</accession>
<dbReference type="Proteomes" id="UP001601442">
    <property type="component" value="Unassembled WGS sequence"/>
</dbReference>
<name>A0ABW6P5M3_9NOCA</name>
<comment type="caution">
    <text evidence="1">The sequence shown here is derived from an EMBL/GenBank/DDBJ whole genome shotgun (WGS) entry which is preliminary data.</text>
</comment>
<evidence type="ECO:0000313" key="2">
    <source>
        <dbReference type="Proteomes" id="UP001601442"/>
    </source>
</evidence>
<evidence type="ECO:0000313" key="1">
    <source>
        <dbReference type="EMBL" id="MFF0498459.1"/>
    </source>
</evidence>
<protein>
    <submittedName>
        <fullName evidence="1">Uncharacterized protein</fullName>
    </submittedName>
</protein>
<sequence length="94" mass="11205">MSKKLKPGDFVWLAHYRISEDDTWTVDRGFSTAKKAKRHARDCEDDSIQWDEDSFTYWDSEWHLQGGSEVFAYRGTVAGQDFASWWIRRYLFES</sequence>
<dbReference type="RefSeq" id="WP_387395882.1">
    <property type="nucleotide sequence ID" value="NZ_JBIAMT010000003.1"/>
</dbReference>
<proteinExistence type="predicted"/>